<dbReference type="PIRSF" id="PIRSF038896">
    <property type="entry name" value="NAPE-PLD"/>
    <property type="match status" value="1"/>
</dbReference>
<dbReference type="Gene3D" id="3.60.15.10">
    <property type="entry name" value="Ribonuclease Z/Hydroxyacylglutathione hydrolase-like"/>
    <property type="match status" value="1"/>
</dbReference>
<dbReference type="PANTHER" id="PTHR15032:SF4">
    <property type="entry name" value="N-ACYL-PHOSPHATIDYLETHANOLAMINE-HYDROLYZING PHOSPHOLIPASE D"/>
    <property type="match status" value="1"/>
</dbReference>
<dbReference type="InterPro" id="IPR036866">
    <property type="entry name" value="RibonucZ/Hydroxyglut_hydro"/>
</dbReference>
<keyword evidence="3" id="KW-1185">Reference proteome</keyword>
<sequence>MIYVSVIVITILILLLGGCTFMQQERFGAEPTGERLEKVELSSNYVEGQFQNQIPTPVLKEGENTLSIIVSNMFSSAKNLQPDHPLPTEKVDLKSLPIEKDIIVWLGHSSFYIQLSGKRMLLDPILSDYASPVSFAIKAFSGTSLYSVDEVPHIDLLLISHDHWDHLDYDTVTKLQPKTDRVFVPLGIGAHFEKWGFSDKQINESDWYSEQFVDTNLTVYLAPSRHYSGRGLSKNKTLWGSFVLISQNKKLYFGGDSGYGPHFKELGQKFGPFDLVALDMGQYDPRWPYIHMTPQEASQAALDLNTKALLPAHVGRFTLAQHDWREPFNQIVAQTQGMPYQLYTPIIGQPLMLDDEVKPNSHWWE</sequence>
<dbReference type="GO" id="GO:0005737">
    <property type="term" value="C:cytoplasm"/>
    <property type="evidence" value="ECO:0007669"/>
    <property type="project" value="TreeGrafter"/>
</dbReference>
<dbReference type="SUPFAM" id="SSF56281">
    <property type="entry name" value="Metallo-hydrolase/oxidoreductase"/>
    <property type="match status" value="1"/>
</dbReference>
<accession>A0A6G7CPE8</accession>
<dbReference type="RefSeq" id="WP_165313680.1">
    <property type="nucleotide sequence ID" value="NZ_CP049332.1"/>
</dbReference>
<dbReference type="Pfam" id="PF12706">
    <property type="entry name" value="Lactamase_B_2"/>
    <property type="match status" value="1"/>
</dbReference>
<protein>
    <submittedName>
        <fullName evidence="2">RomA family MBL fold metallo-hydrolase</fullName>
    </submittedName>
</protein>
<dbReference type="InterPro" id="IPR001279">
    <property type="entry name" value="Metallo-B-lactamas"/>
</dbReference>
<dbReference type="PANTHER" id="PTHR15032">
    <property type="entry name" value="N-ACYL-PHOSPHATIDYLETHANOLAMINE-HYDROLYZING PHOSPHOLIPASE D"/>
    <property type="match status" value="1"/>
</dbReference>
<dbReference type="GO" id="GO:0070290">
    <property type="term" value="F:N-acylphosphatidylethanolamine-specific phospholipase D activity"/>
    <property type="evidence" value="ECO:0007669"/>
    <property type="project" value="InterPro"/>
</dbReference>
<organism evidence="2 3">
    <name type="scientific">Vibrio ziniensis</name>
    <dbReference type="NCBI Taxonomy" id="2711221"/>
    <lineage>
        <taxon>Bacteria</taxon>
        <taxon>Pseudomonadati</taxon>
        <taxon>Pseudomonadota</taxon>
        <taxon>Gammaproteobacteria</taxon>
        <taxon>Vibrionales</taxon>
        <taxon>Vibrionaceae</taxon>
        <taxon>Vibrio</taxon>
    </lineage>
</organism>
<keyword evidence="2" id="KW-0378">Hydrolase</keyword>
<evidence type="ECO:0000259" key="1">
    <source>
        <dbReference type="Pfam" id="PF12706"/>
    </source>
</evidence>
<dbReference type="KEGG" id="vzi:G5S32_18775"/>
<proteinExistence type="predicted"/>
<dbReference type="EMBL" id="CP049332">
    <property type="protein sequence ID" value="QIH44017.1"/>
    <property type="molecule type" value="Genomic_DNA"/>
</dbReference>
<evidence type="ECO:0000313" key="3">
    <source>
        <dbReference type="Proteomes" id="UP000503003"/>
    </source>
</evidence>
<reference evidence="2 3" key="1">
    <citation type="submission" date="2020-02" db="EMBL/GenBank/DDBJ databases">
        <title>A complete genome of a marine bacterium Vibrio sp. ZWAL4003 isolated from the mangrove sediment with the ability to degrade polysaccharides.</title>
        <authorList>
            <person name="Wu J."/>
            <person name="Qu W."/>
            <person name="Zeng R."/>
        </authorList>
    </citation>
    <scope>NUCLEOTIDE SEQUENCE [LARGE SCALE GENOMIC DNA]</scope>
    <source>
        <strain evidence="2 3">ZWAL4003</strain>
    </source>
</reference>
<feature type="domain" description="Metallo-beta-lactamase" evidence="1">
    <location>
        <begin position="119"/>
        <end position="313"/>
    </location>
</feature>
<dbReference type="InterPro" id="IPR024884">
    <property type="entry name" value="NAPE-PLD"/>
</dbReference>
<gene>
    <name evidence="2" type="ORF">G5S32_18775</name>
</gene>
<dbReference type="GO" id="GO:0008270">
    <property type="term" value="F:zinc ion binding"/>
    <property type="evidence" value="ECO:0007669"/>
    <property type="project" value="InterPro"/>
</dbReference>
<evidence type="ECO:0000313" key="2">
    <source>
        <dbReference type="EMBL" id="QIH44017.1"/>
    </source>
</evidence>
<name>A0A6G7CPE8_9VIBR</name>
<dbReference type="AlphaFoldDB" id="A0A6G7CPE8"/>
<dbReference type="Proteomes" id="UP000503003">
    <property type="component" value="Chromosome 2"/>
</dbReference>